<reference evidence="1 2" key="1">
    <citation type="submission" date="2014-04" db="EMBL/GenBank/DDBJ databases">
        <title>A new species of microsporidia sheds light on the evolution of extreme parasitism.</title>
        <authorList>
            <person name="Haag K.L."/>
            <person name="James T.Y."/>
            <person name="Larsson R."/>
            <person name="Schaer T.M."/>
            <person name="Refardt D."/>
            <person name="Pombert J.-F."/>
            <person name="Ebert D."/>
        </authorList>
    </citation>
    <scope>NUCLEOTIDE SEQUENCE [LARGE SCALE GENOMIC DNA]</scope>
    <source>
        <strain evidence="1 2">UGP3</strain>
        <tissue evidence="1">Spores</tissue>
    </source>
</reference>
<evidence type="ECO:0000313" key="2">
    <source>
        <dbReference type="Proteomes" id="UP000029725"/>
    </source>
</evidence>
<organism evidence="1 2">
    <name type="scientific">Mitosporidium daphniae</name>
    <dbReference type="NCBI Taxonomy" id="1485682"/>
    <lineage>
        <taxon>Eukaryota</taxon>
        <taxon>Fungi</taxon>
        <taxon>Fungi incertae sedis</taxon>
        <taxon>Microsporidia</taxon>
        <taxon>Mitosporidium</taxon>
    </lineage>
</organism>
<dbReference type="AlphaFoldDB" id="A0A098VWV7"/>
<name>A0A098VWV7_9MICR</name>
<dbReference type="EMBL" id="JMKJ01000110">
    <property type="protein sequence ID" value="KGG52251.1"/>
    <property type="molecule type" value="Genomic_DNA"/>
</dbReference>
<accession>A0A098VWV7</accession>
<dbReference type="Proteomes" id="UP000029725">
    <property type="component" value="Unassembled WGS sequence"/>
</dbReference>
<evidence type="ECO:0000313" key="1">
    <source>
        <dbReference type="EMBL" id="KGG52251.1"/>
    </source>
</evidence>
<dbReference type="RefSeq" id="XP_013238678.1">
    <property type="nucleotide sequence ID" value="XM_013383224.1"/>
</dbReference>
<dbReference type="GeneID" id="25258884"/>
<sequence length="323" mass="34729">MSCGAKNRERKAMACVHGAGSLEHKRRHLVHDHDCSSEDECAHGAASFDRPSLDACSFDYEEESMDPVQPFLARHSKTAPTELIIIGSTSSYGGFSYSGDISSFGEALCSEPMDHEQWLAIAQCSNTILSMLLASGSKFFSPPSIYATFSIPDGLLSVERVLVLIINSGTEVNDLNSMTSGKILNIHLQREYEDLALVKSTPSTAYCESIASGQLISSNTLVCSVKRLVDNDRGINTSSFAGSSLSHKFDLSSPLLTQVINAPSLTILAPLSPLSPLTPPAKPLYILKEGAHFLSTCTTEMQGCISKGTAVKRKRSSRCFPAG</sequence>
<comment type="caution">
    <text evidence="1">The sequence shown here is derived from an EMBL/GenBank/DDBJ whole genome shotgun (WGS) entry which is preliminary data.</text>
</comment>
<protein>
    <submittedName>
        <fullName evidence="1">Uncharacterized protein</fullName>
    </submittedName>
</protein>
<keyword evidence="2" id="KW-1185">Reference proteome</keyword>
<dbReference type="VEuPathDB" id="MicrosporidiaDB:DI09_19p330"/>
<proteinExistence type="predicted"/>
<dbReference type="HOGENOM" id="CLU_860759_0_0_1"/>
<gene>
    <name evidence="1" type="ORF">DI09_19p330</name>
</gene>